<evidence type="ECO:0000256" key="3">
    <source>
        <dbReference type="SAM" id="MobiDB-lite"/>
    </source>
</evidence>
<dbReference type="PROSITE" id="PS51934">
    <property type="entry name" value="LRAT"/>
    <property type="match status" value="1"/>
</dbReference>
<feature type="compositionally biased region" description="Basic and acidic residues" evidence="3">
    <location>
        <begin position="36"/>
        <end position="55"/>
    </location>
</feature>
<feature type="region of interest" description="Disordered" evidence="3">
    <location>
        <begin position="32"/>
        <end position="55"/>
    </location>
</feature>
<feature type="domain" description="BTB" evidence="5">
    <location>
        <begin position="81"/>
        <end position="148"/>
    </location>
</feature>
<sequence>MPSDSTAVEKAGVSRLGCRQWMTVTAMDDSDIESVDDSHSTTDKTVDNSETVDNTKESHTDWYPVSFLQRLHDFRSEGHLVDVTLCAEGKEIPCHRLVLSACSDYFYTMFNGAHCESKKDKIEIGGVSAEALQQLVDYAYTSKITITFDNVQPLFEAANMLQVKGVEDRCEKFLTNNLSPETCLVTWVLADKVSSEPLLERAKIYTLKHFEDVCVMEEFLELPVDFLKTCISDDGLHAKKEKRVLEVVMLWLLIFELLYSILAPCDTTTMSVSASHFGPGLSSEAVRRHNETVLADCEPGDLLEFPRSSYSHWAVYVGGRRVIHLSGENDGISDGLGNPAKGASISGKMFEKAQIMEDLFWDVVGDSMVKINNYQDRSKAVPSGDEIVDRARSRLGETGYNVLWKNCEHFATWCRYGVEQSQQVNDTLWYLGVGAAVTAGTALLVSAMFGDTQKEKKQTSRR</sequence>
<name>C3YTB3_BRAFL</name>
<evidence type="ECO:0000259" key="5">
    <source>
        <dbReference type="PROSITE" id="PS50097"/>
    </source>
</evidence>
<dbReference type="PANTHER" id="PTHR24412">
    <property type="entry name" value="KELCH PROTEIN"/>
    <property type="match status" value="1"/>
</dbReference>
<keyword evidence="2" id="KW-0677">Repeat</keyword>
<dbReference type="InterPro" id="IPR011705">
    <property type="entry name" value="BACK"/>
</dbReference>
<dbReference type="InterPro" id="IPR000210">
    <property type="entry name" value="BTB/POZ_dom"/>
</dbReference>
<dbReference type="Pfam" id="PF00651">
    <property type="entry name" value="BTB"/>
    <property type="match status" value="1"/>
</dbReference>
<organism>
    <name type="scientific">Branchiostoma floridae</name>
    <name type="common">Florida lancelet</name>
    <name type="synonym">Amphioxus</name>
    <dbReference type="NCBI Taxonomy" id="7739"/>
    <lineage>
        <taxon>Eukaryota</taxon>
        <taxon>Metazoa</taxon>
        <taxon>Chordata</taxon>
        <taxon>Cephalochordata</taxon>
        <taxon>Leptocardii</taxon>
        <taxon>Amphioxiformes</taxon>
        <taxon>Branchiostomatidae</taxon>
        <taxon>Branchiostoma</taxon>
    </lineage>
</organism>
<keyword evidence="4" id="KW-1133">Transmembrane helix</keyword>
<evidence type="ECO:0000256" key="1">
    <source>
        <dbReference type="ARBA" id="ARBA00022441"/>
    </source>
</evidence>
<accession>C3YTB3</accession>
<dbReference type="Pfam" id="PF04970">
    <property type="entry name" value="LRAT"/>
    <property type="match status" value="1"/>
</dbReference>
<dbReference type="SUPFAM" id="SSF54695">
    <property type="entry name" value="POZ domain"/>
    <property type="match status" value="1"/>
</dbReference>
<keyword evidence="1" id="KW-0880">Kelch repeat</keyword>
<evidence type="ECO:0000256" key="2">
    <source>
        <dbReference type="ARBA" id="ARBA00022737"/>
    </source>
</evidence>
<keyword evidence="4" id="KW-0472">Membrane</keyword>
<dbReference type="EMBL" id="GG666551">
    <property type="protein sequence ID" value="EEN56480.1"/>
    <property type="molecule type" value="Genomic_DNA"/>
</dbReference>
<gene>
    <name evidence="7" type="ORF">BRAFLDRAFT_119296</name>
</gene>
<protein>
    <submittedName>
        <fullName evidence="7">Uncharacterized protein</fullName>
    </submittedName>
</protein>
<evidence type="ECO:0000313" key="7">
    <source>
        <dbReference type="EMBL" id="EEN56480.1"/>
    </source>
</evidence>
<dbReference type="InterPro" id="IPR007053">
    <property type="entry name" value="LRAT_dom"/>
</dbReference>
<proteinExistence type="predicted"/>
<dbReference type="AlphaFoldDB" id="C3YTB3"/>
<dbReference type="PANTHER" id="PTHR24412:SF272">
    <property type="entry name" value="KELCH-LIKE PROTEIN DIABLO"/>
    <property type="match status" value="1"/>
</dbReference>
<evidence type="ECO:0000256" key="4">
    <source>
        <dbReference type="SAM" id="Phobius"/>
    </source>
</evidence>
<dbReference type="Pfam" id="PF07707">
    <property type="entry name" value="BACK"/>
    <property type="match status" value="1"/>
</dbReference>
<feature type="domain" description="LRAT" evidence="6">
    <location>
        <begin position="302"/>
        <end position="423"/>
    </location>
</feature>
<dbReference type="eggNOG" id="KOG4441">
    <property type="taxonomic scope" value="Eukaryota"/>
</dbReference>
<evidence type="ECO:0000259" key="6">
    <source>
        <dbReference type="PROSITE" id="PS51934"/>
    </source>
</evidence>
<dbReference type="InterPro" id="IPR011333">
    <property type="entry name" value="SKP1/BTB/POZ_sf"/>
</dbReference>
<dbReference type="InParanoid" id="C3YTB3"/>
<dbReference type="SMART" id="SM00225">
    <property type="entry name" value="BTB"/>
    <property type="match status" value="1"/>
</dbReference>
<keyword evidence="4" id="KW-0812">Transmembrane</keyword>
<dbReference type="Gene3D" id="1.25.40.420">
    <property type="match status" value="1"/>
</dbReference>
<dbReference type="Gene3D" id="3.90.1720.10">
    <property type="entry name" value="endopeptidase domain like (from Nostoc punctiforme)"/>
    <property type="match status" value="1"/>
</dbReference>
<feature type="transmembrane region" description="Helical" evidence="4">
    <location>
        <begin position="428"/>
        <end position="449"/>
    </location>
</feature>
<reference evidence="7" key="1">
    <citation type="journal article" date="2008" name="Nature">
        <title>The amphioxus genome and the evolution of the chordate karyotype.</title>
        <authorList>
            <consortium name="US DOE Joint Genome Institute (JGI-PGF)"/>
            <person name="Putnam N.H."/>
            <person name="Butts T."/>
            <person name="Ferrier D.E.K."/>
            <person name="Furlong R.F."/>
            <person name="Hellsten U."/>
            <person name="Kawashima T."/>
            <person name="Robinson-Rechavi M."/>
            <person name="Shoguchi E."/>
            <person name="Terry A."/>
            <person name="Yu J.-K."/>
            <person name="Benito-Gutierrez E.L."/>
            <person name="Dubchak I."/>
            <person name="Garcia-Fernandez J."/>
            <person name="Gibson-Brown J.J."/>
            <person name="Grigoriev I.V."/>
            <person name="Horton A.C."/>
            <person name="de Jong P.J."/>
            <person name="Jurka J."/>
            <person name="Kapitonov V.V."/>
            <person name="Kohara Y."/>
            <person name="Kuroki Y."/>
            <person name="Lindquist E."/>
            <person name="Lucas S."/>
            <person name="Osoegawa K."/>
            <person name="Pennacchio L.A."/>
            <person name="Salamov A.A."/>
            <person name="Satou Y."/>
            <person name="Sauka-Spengler T."/>
            <person name="Schmutz J."/>
            <person name="Shin-I T."/>
            <person name="Toyoda A."/>
            <person name="Bronner-Fraser M."/>
            <person name="Fujiyama A."/>
            <person name="Holland L.Z."/>
            <person name="Holland P.W.H."/>
            <person name="Satoh N."/>
            <person name="Rokhsar D.S."/>
        </authorList>
    </citation>
    <scope>NUCLEOTIDE SEQUENCE [LARGE SCALE GENOMIC DNA]</scope>
    <source>
        <strain evidence="7">S238N-H82</strain>
        <tissue evidence="7">Testes</tissue>
    </source>
</reference>
<dbReference type="Gene3D" id="3.30.710.10">
    <property type="entry name" value="Potassium Channel Kv1.1, Chain A"/>
    <property type="match status" value="1"/>
</dbReference>
<dbReference type="PROSITE" id="PS50097">
    <property type="entry name" value="BTB"/>
    <property type="match status" value="1"/>
</dbReference>
<dbReference type="SMART" id="SM00875">
    <property type="entry name" value="BACK"/>
    <property type="match status" value="1"/>
</dbReference>